<dbReference type="Proteomes" id="UP000197138">
    <property type="component" value="Unassembled WGS sequence"/>
</dbReference>
<evidence type="ECO:0000313" key="1">
    <source>
        <dbReference type="EMBL" id="OWM90148.1"/>
    </source>
</evidence>
<evidence type="ECO:0000313" key="2">
    <source>
        <dbReference type="Proteomes" id="UP000197138"/>
    </source>
</evidence>
<dbReference type="AlphaFoldDB" id="A0A218XZB8"/>
<reference evidence="2" key="1">
    <citation type="journal article" date="2017" name="Plant J.">
        <title>The pomegranate (Punica granatum L.) genome and the genomics of punicalagin biosynthesis.</title>
        <authorList>
            <person name="Qin G."/>
            <person name="Xu C."/>
            <person name="Ming R."/>
            <person name="Tang H."/>
            <person name="Guyot R."/>
            <person name="Kramer E.M."/>
            <person name="Hu Y."/>
            <person name="Yi X."/>
            <person name="Qi Y."/>
            <person name="Xu X."/>
            <person name="Gao Z."/>
            <person name="Pan H."/>
            <person name="Jian J."/>
            <person name="Tian Y."/>
            <person name="Yue Z."/>
            <person name="Xu Y."/>
        </authorList>
    </citation>
    <scope>NUCLEOTIDE SEQUENCE [LARGE SCALE GENOMIC DNA]</scope>
    <source>
        <strain evidence="2">cv. Dabenzi</strain>
    </source>
</reference>
<protein>
    <submittedName>
        <fullName evidence="1">Uncharacterized protein</fullName>
    </submittedName>
</protein>
<dbReference type="EMBL" id="MTKT01000553">
    <property type="protein sequence ID" value="OWM90148.1"/>
    <property type="molecule type" value="Genomic_DNA"/>
</dbReference>
<name>A0A218XZB8_PUNGR</name>
<accession>A0A218XZB8</accession>
<proteinExistence type="predicted"/>
<organism evidence="1 2">
    <name type="scientific">Punica granatum</name>
    <name type="common">Pomegranate</name>
    <dbReference type="NCBI Taxonomy" id="22663"/>
    <lineage>
        <taxon>Eukaryota</taxon>
        <taxon>Viridiplantae</taxon>
        <taxon>Streptophyta</taxon>
        <taxon>Embryophyta</taxon>
        <taxon>Tracheophyta</taxon>
        <taxon>Spermatophyta</taxon>
        <taxon>Magnoliopsida</taxon>
        <taxon>eudicotyledons</taxon>
        <taxon>Gunneridae</taxon>
        <taxon>Pentapetalae</taxon>
        <taxon>rosids</taxon>
        <taxon>malvids</taxon>
        <taxon>Myrtales</taxon>
        <taxon>Lythraceae</taxon>
        <taxon>Punica</taxon>
    </lineage>
</organism>
<sequence length="50" mass="5331">MGQAVACSTLTNPGDATALGSPACVYVHVFFIINYASYYSCVISYSSYHS</sequence>
<gene>
    <name evidence="1" type="ORF">CDL15_Pgr006469</name>
</gene>
<comment type="caution">
    <text evidence="1">The sequence shown here is derived from an EMBL/GenBank/DDBJ whole genome shotgun (WGS) entry which is preliminary data.</text>
</comment>